<sequence length="160" mass="17541">MDPHKSNQEQHKGGCTHVSTCFSLVYLGTFGWIRGCVGGWDCVACLTTEVGTRSVSNVGQRACVCGKGCRGGSRLRSRLFRGRVGGSCLEVCLQGSEGKKTEIKGGEIWRMDGRNHQPRSNPHNGWGESTNTVQRHGHPGRMLFIVRFFLSPLSLSDPFC</sequence>
<proteinExistence type="predicted"/>
<reference evidence="1 2" key="1">
    <citation type="journal article" date="2014" name="Mol. Plant">
        <title>Chromosome Scale Genome Assembly and Transcriptome Profiling of Nannochloropsis gaditana in Nitrogen Depletion.</title>
        <authorList>
            <person name="Corteggiani Carpinelli E."/>
            <person name="Telatin A."/>
            <person name="Vitulo N."/>
            <person name="Forcato C."/>
            <person name="D'Angelo M."/>
            <person name="Schiavon R."/>
            <person name="Vezzi A."/>
            <person name="Giacometti G.M."/>
            <person name="Morosinotto T."/>
            <person name="Valle G."/>
        </authorList>
    </citation>
    <scope>NUCLEOTIDE SEQUENCE [LARGE SCALE GENOMIC DNA]</scope>
    <source>
        <strain evidence="1 2">B-31</strain>
    </source>
</reference>
<dbReference type="AlphaFoldDB" id="W7U6S4"/>
<gene>
    <name evidence="1" type="ORF">Naga_100009g64</name>
</gene>
<organism evidence="1 2">
    <name type="scientific">Nannochloropsis gaditana</name>
    <dbReference type="NCBI Taxonomy" id="72520"/>
    <lineage>
        <taxon>Eukaryota</taxon>
        <taxon>Sar</taxon>
        <taxon>Stramenopiles</taxon>
        <taxon>Ochrophyta</taxon>
        <taxon>Eustigmatophyceae</taxon>
        <taxon>Eustigmatales</taxon>
        <taxon>Monodopsidaceae</taxon>
        <taxon>Nannochloropsis</taxon>
    </lineage>
</organism>
<comment type="caution">
    <text evidence="1">The sequence shown here is derived from an EMBL/GenBank/DDBJ whole genome shotgun (WGS) entry which is preliminary data.</text>
</comment>
<protein>
    <submittedName>
        <fullName evidence="1">Uncharacterized protein</fullName>
    </submittedName>
</protein>
<evidence type="ECO:0000313" key="1">
    <source>
        <dbReference type="EMBL" id="EWM28551.1"/>
    </source>
</evidence>
<name>W7U6S4_9STRA</name>
<dbReference type="EMBL" id="AZIL01000279">
    <property type="protein sequence ID" value="EWM28551.1"/>
    <property type="molecule type" value="Genomic_DNA"/>
</dbReference>
<keyword evidence="2" id="KW-1185">Reference proteome</keyword>
<accession>W7U6S4</accession>
<evidence type="ECO:0000313" key="2">
    <source>
        <dbReference type="Proteomes" id="UP000019335"/>
    </source>
</evidence>
<dbReference type="Proteomes" id="UP000019335">
    <property type="component" value="Chromosome 4"/>
</dbReference>